<dbReference type="Proteomes" id="UP000027121">
    <property type="component" value="Chromosome"/>
</dbReference>
<dbReference type="Pfam" id="PF24693">
    <property type="entry name" value="DUF7660"/>
    <property type="match status" value="1"/>
</dbReference>
<reference evidence="2 3" key="2">
    <citation type="journal article" date="2016" name="Front. Microbiol.">
        <title>When Genome-Based Approach Meets the 'Old but Good': Revealing Genes Involved in the Antibacterial Activity of Pseudomonas sp. P482 against Soft Rot Pathogens.</title>
        <authorList>
            <person name="Krzyzanowska D.M."/>
            <person name="Ossowicki A."/>
            <person name="Rajewska M."/>
            <person name="Maciag T."/>
            <person name="Jablonska M."/>
            <person name="Obuchowski M."/>
            <person name="Heeb S."/>
            <person name="Jafra S."/>
        </authorList>
    </citation>
    <scope>NUCLEOTIDE SEQUENCE [LARGE SCALE GENOMIC DNA]</scope>
    <source>
        <strain evidence="2 3">P482</strain>
    </source>
</reference>
<proteinExistence type="predicted"/>
<evidence type="ECO:0000313" key="3">
    <source>
        <dbReference type="Proteomes" id="UP000027121"/>
    </source>
</evidence>
<dbReference type="EMBL" id="CP071706">
    <property type="protein sequence ID" value="QWE81254.1"/>
    <property type="molecule type" value="Genomic_DNA"/>
</dbReference>
<feature type="domain" description="DUF7660" evidence="1">
    <location>
        <begin position="18"/>
        <end position="84"/>
    </location>
</feature>
<gene>
    <name evidence="2" type="ORF">BV82_10745</name>
</gene>
<dbReference type="KEGG" id="pdw:BV82_10745"/>
<protein>
    <recommendedName>
        <fullName evidence="1">DUF7660 domain-containing protein</fullName>
    </recommendedName>
</protein>
<evidence type="ECO:0000259" key="1">
    <source>
        <dbReference type="Pfam" id="PF24693"/>
    </source>
</evidence>
<keyword evidence="3" id="KW-1185">Reference proteome</keyword>
<sequence>MENVVELHEHLDQVRDAETFLRFARALAADKSTSIDWENTTIEAFLEGAISWAESSGFGLSQGLLPSNSWRQFAVFLYCGKIYE</sequence>
<name>A0AAQ0DPG9_9PSED</name>
<dbReference type="InterPro" id="IPR056077">
    <property type="entry name" value="DUF7660"/>
</dbReference>
<reference evidence="2 3" key="1">
    <citation type="journal article" date="2014" name="Genome Announc.">
        <title>Genome Sequence of Pseudomonas sp. Strain P482, a Tomato Rhizosphere Isolate with Broad-Spectrum Antimicrobial Activity.</title>
        <authorList>
            <person name="Krzyzanowska D.M."/>
            <person name="Ossowicki A."/>
            <person name="Jafra S."/>
        </authorList>
    </citation>
    <scope>NUCLEOTIDE SEQUENCE [LARGE SCALE GENOMIC DNA]</scope>
    <source>
        <strain evidence="2 3">P482</strain>
    </source>
</reference>
<organism evidence="2 3">
    <name type="scientific">Pseudomonas donghuensis</name>
    <dbReference type="NCBI Taxonomy" id="1163398"/>
    <lineage>
        <taxon>Bacteria</taxon>
        <taxon>Pseudomonadati</taxon>
        <taxon>Pseudomonadota</taxon>
        <taxon>Gammaproteobacteria</taxon>
        <taxon>Pseudomonadales</taxon>
        <taxon>Pseudomonadaceae</taxon>
        <taxon>Pseudomonas</taxon>
    </lineage>
</organism>
<accession>A0AAQ0DPG9</accession>
<evidence type="ECO:0000313" key="2">
    <source>
        <dbReference type="EMBL" id="QWE81254.1"/>
    </source>
</evidence>
<dbReference type="AlphaFoldDB" id="A0AAQ0DPG9"/>